<dbReference type="Proteomes" id="UP001341281">
    <property type="component" value="Chromosome 01"/>
</dbReference>
<reference evidence="5 6" key="1">
    <citation type="submission" date="2024-02" db="EMBL/GenBank/DDBJ databases">
        <title>High-quality chromosome-scale genome assembly of Pensacola bahiagrass (Paspalum notatum Flugge var. saurae).</title>
        <authorList>
            <person name="Vega J.M."/>
            <person name="Podio M."/>
            <person name="Orjuela J."/>
            <person name="Siena L.A."/>
            <person name="Pessino S.C."/>
            <person name="Combes M.C."/>
            <person name="Mariac C."/>
            <person name="Albertini E."/>
            <person name="Pupilli F."/>
            <person name="Ortiz J.P.A."/>
            <person name="Leblanc O."/>
        </authorList>
    </citation>
    <scope>NUCLEOTIDE SEQUENCE [LARGE SCALE GENOMIC DNA]</scope>
    <source>
        <strain evidence="5">R1</strain>
        <tissue evidence="5">Leaf</tissue>
    </source>
</reference>
<organism evidence="5 6">
    <name type="scientific">Paspalum notatum var. saurae</name>
    <dbReference type="NCBI Taxonomy" id="547442"/>
    <lineage>
        <taxon>Eukaryota</taxon>
        <taxon>Viridiplantae</taxon>
        <taxon>Streptophyta</taxon>
        <taxon>Embryophyta</taxon>
        <taxon>Tracheophyta</taxon>
        <taxon>Spermatophyta</taxon>
        <taxon>Magnoliopsida</taxon>
        <taxon>Liliopsida</taxon>
        <taxon>Poales</taxon>
        <taxon>Poaceae</taxon>
        <taxon>PACMAD clade</taxon>
        <taxon>Panicoideae</taxon>
        <taxon>Andropogonodae</taxon>
        <taxon>Paspaleae</taxon>
        <taxon>Paspalinae</taxon>
        <taxon>Paspalum</taxon>
    </lineage>
</organism>
<proteinExistence type="predicted"/>
<dbReference type="Gene3D" id="1.10.510.10">
    <property type="entry name" value="Transferase(Phosphotransferase) domain 1"/>
    <property type="match status" value="1"/>
</dbReference>
<sequence>MMARHVAEGGAGEAERAPAAMEWLCRAKGRGGAGVRHVAARGRARSRRAGGRHGGMRGAADGGGAHLLKIDTAFGKVYKGTIGGTQLVAVKCSAAKGKTPPVEEFKNKIMVLLKVNHNVLRLLGCCLETDVPMLVFEFVPNGSLYKVLHGIDHQSPPPPPPLPKRLDIAIDSAEALACMHTNGDHTLIHGDVKSANILLDDHLVPKVSDFGSSKLLTTGYTRFVAADMNYIDPVCLKTGRLTLKSDVYSFGVVLLELITRKKAKYGDNSLPIDFVKSWKVDGNGRSMYDTELFSGVVESQCYMQCLHQVGALACQCLKEDADERPAMLEVLKELKQVWETAFGGSCSETN</sequence>
<evidence type="ECO:0000259" key="4">
    <source>
        <dbReference type="PROSITE" id="PS50011"/>
    </source>
</evidence>
<dbReference type="InterPro" id="IPR011009">
    <property type="entry name" value="Kinase-like_dom_sf"/>
</dbReference>
<protein>
    <recommendedName>
        <fullName evidence="4">Protein kinase domain-containing protein</fullName>
    </recommendedName>
</protein>
<dbReference type="GO" id="GO:0005524">
    <property type="term" value="F:ATP binding"/>
    <property type="evidence" value="ECO:0007669"/>
    <property type="project" value="UniProtKB-KW"/>
</dbReference>
<evidence type="ECO:0000313" key="5">
    <source>
        <dbReference type="EMBL" id="WVZ49247.1"/>
    </source>
</evidence>
<evidence type="ECO:0000256" key="2">
    <source>
        <dbReference type="ARBA" id="ARBA00022840"/>
    </source>
</evidence>
<keyword evidence="6" id="KW-1185">Reference proteome</keyword>
<evidence type="ECO:0000256" key="3">
    <source>
        <dbReference type="SAM" id="MobiDB-lite"/>
    </source>
</evidence>
<dbReference type="InterPro" id="IPR008271">
    <property type="entry name" value="Ser/Thr_kinase_AS"/>
</dbReference>
<feature type="compositionally biased region" description="Basic residues" evidence="3">
    <location>
        <begin position="38"/>
        <end position="55"/>
    </location>
</feature>
<dbReference type="Gene3D" id="3.30.200.20">
    <property type="entry name" value="Phosphorylase Kinase, domain 1"/>
    <property type="match status" value="1"/>
</dbReference>
<accession>A0AAQ3SG28</accession>
<dbReference type="GO" id="GO:0004674">
    <property type="term" value="F:protein serine/threonine kinase activity"/>
    <property type="evidence" value="ECO:0007669"/>
    <property type="project" value="TreeGrafter"/>
</dbReference>
<keyword evidence="2" id="KW-0067">ATP-binding</keyword>
<dbReference type="SMART" id="SM00220">
    <property type="entry name" value="S_TKc"/>
    <property type="match status" value="1"/>
</dbReference>
<dbReference type="PANTHER" id="PTHR27005:SF162">
    <property type="entry name" value="OS11G0691500 PROTEIN"/>
    <property type="match status" value="1"/>
</dbReference>
<evidence type="ECO:0000256" key="1">
    <source>
        <dbReference type="ARBA" id="ARBA00022741"/>
    </source>
</evidence>
<dbReference type="InterPro" id="IPR001245">
    <property type="entry name" value="Ser-Thr/Tyr_kinase_cat_dom"/>
</dbReference>
<feature type="region of interest" description="Disordered" evidence="3">
    <location>
        <begin position="36"/>
        <end position="58"/>
    </location>
</feature>
<evidence type="ECO:0000313" key="6">
    <source>
        <dbReference type="Proteomes" id="UP001341281"/>
    </source>
</evidence>
<dbReference type="EMBL" id="CP144745">
    <property type="protein sequence ID" value="WVZ49247.1"/>
    <property type="molecule type" value="Genomic_DNA"/>
</dbReference>
<dbReference type="PROSITE" id="PS50011">
    <property type="entry name" value="PROTEIN_KINASE_DOM"/>
    <property type="match status" value="1"/>
</dbReference>
<keyword evidence="1" id="KW-0547">Nucleotide-binding</keyword>
<name>A0AAQ3SG28_PASNO</name>
<dbReference type="GO" id="GO:0005886">
    <property type="term" value="C:plasma membrane"/>
    <property type="evidence" value="ECO:0007669"/>
    <property type="project" value="TreeGrafter"/>
</dbReference>
<dbReference type="Pfam" id="PF07714">
    <property type="entry name" value="PK_Tyr_Ser-Thr"/>
    <property type="match status" value="1"/>
</dbReference>
<feature type="domain" description="Protein kinase" evidence="4">
    <location>
        <begin position="1"/>
        <end position="339"/>
    </location>
</feature>
<dbReference type="InterPro" id="IPR000719">
    <property type="entry name" value="Prot_kinase_dom"/>
</dbReference>
<dbReference type="PROSITE" id="PS00108">
    <property type="entry name" value="PROTEIN_KINASE_ST"/>
    <property type="match status" value="1"/>
</dbReference>
<dbReference type="SUPFAM" id="SSF56112">
    <property type="entry name" value="Protein kinase-like (PK-like)"/>
    <property type="match status" value="1"/>
</dbReference>
<gene>
    <name evidence="5" type="ORF">U9M48_000621</name>
</gene>
<dbReference type="AlphaFoldDB" id="A0AAQ3SG28"/>
<dbReference type="GO" id="GO:0007166">
    <property type="term" value="P:cell surface receptor signaling pathway"/>
    <property type="evidence" value="ECO:0007669"/>
    <property type="project" value="InterPro"/>
</dbReference>
<dbReference type="PANTHER" id="PTHR27005">
    <property type="entry name" value="WALL-ASSOCIATED RECEPTOR KINASE-LIKE 21"/>
    <property type="match status" value="1"/>
</dbReference>
<dbReference type="InterPro" id="IPR045274">
    <property type="entry name" value="WAK-like"/>
</dbReference>